<feature type="non-terminal residue" evidence="1">
    <location>
        <position position="1"/>
    </location>
</feature>
<organism evidence="1 2">
    <name type="scientific">Trifolium medium</name>
    <dbReference type="NCBI Taxonomy" id="97028"/>
    <lineage>
        <taxon>Eukaryota</taxon>
        <taxon>Viridiplantae</taxon>
        <taxon>Streptophyta</taxon>
        <taxon>Embryophyta</taxon>
        <taxon>Tracheophyta</taxon>
        <taxon>Spermatophyta</taxon>
        <taxon>Magnoliopsida</taxon>
        <taxon>eudicotyledons</taxon>
        <taxon>Gunneridae</taxon>
        <taxon>Pentapetalae</taxon>
        <taxon>rosids</taxon>
        <taxon>fabids</taxon>
        <taxon>Fabales</taxon>
        <taxon>Fabaceae</taxon>
        <taxon>Papilionoideae</taxon>
        <taxon>50 kb inversion clade</taxon>
        <taxon>NPAAA clade</taxon>
        <taxon>Hologalegina</taxon>
        <taxon>IRL clade</taxon>
        <taxon>Trifolieae</taxon>
        <taxon>Trifolium</taxon>
    </lineage>
</organism>
<protein>
    <submittedName>
        <fullName evidence="1">Uncharacterized protein</fullName>
    </submittedName>
</protein>
<reference evidence="1 2" key="1">
    <citation type="journal article" date="2018" name="Front. Plant Sci.">
        <title>Red Clover (Trifolium pratense) and Zigzag Clover (T. medium) - A Picture of Genomic Similarities and Differences.</title>
        <authorList>
            <person name="Dluhosova J."/>
            <person name="Istvanek J."/>
            <person name="Nedelnik J."/>
            <person name="Repkova J."/>
        </authorList>
    </citation>
    <scope>NUCLEOTIDE SEQUENCE [LARGE SCALE GENOMIC DNA]</scope>
    <source>
        <strain evidence="2">cv. 10/8</strain>
        <tissue evidence="1">Leaf</tissue>
    </source>
</reference>
<keyword evidence="2" id="KW-1185">Reference proteome</keyword>
<evidence type="ECO:0000313" key="1">
    <source>
        <dbReference type="EMBL" id="MCI62208.1"/>
    </source>
</evidence>
<dbReference type="EMBL" id="LXQA010614978">
    <property type="protein sequence ID" value="MCI62208.1"/>
    <property type="molecule type" value="Genomic_DNA"/>
</dbReference>
<name>A0A392TMQ9_9FABA</name>
<dbReference type="AlphaFoldDB" id="A0A392TMQ9"/>
<dbReference type="Proteomes" id="UP000265520">
    <property type="component" value="Unassembled WGS sequence"/>
</dbReference>
<sequence>SHCNSQVRLAKALYSDSELDLEIVVCFLDFHEIREEPRNTQKPETDLLVVGQLAQSESANPESFTGDEEE</sequence>
<proteinExistence type="predicted"/>
<evidence type="ECO:0000313" key="2">
    <source>
        <dbReference type="Proteomes" id="UP000265520"/>
    </source>
</evidence>
<comment type="caution">
    <text evidence="1">The sequence shown here is derived from an EMBL/GenBank/DDBJ whole genome shotgun (WGS) entry which is preliminary data.</text>
</comment>
<accession>A0A392TMQ9</accession>